<gene>
    <name evidence="1" type="ORF">QC761_0097800</name>
</gene>
<comment type="caution">
    <text evidence="1">The sequence shown here is derived from an EMBL/GenBank/DDBJ whole genome shotgun (WGS) entry which is preliminary data.</text>
</comment>
<keyword evidence="2" id="KW-1185">Reference proteome</keyword>
<organism evidence="1 2">
    <name type="scientific">Podospora bellae-mahoneyi</name>
    <dbReference type="NCBI Taxonomy" id="2093777"/>
    <lineage>
        <taxon>Eukaryota</taxon>
        <taxon>Fungi</taxon>
        <taxon>Dikarya</taxon>
        <taxon>Ascomycota</taxon>
        <taxon>Pezizomycotina</taxon>
        <taxon>Sordariomycetes</taxon>
        <taxon>Sordariomycetidae</taxon>
        <taxon>Sordariales</taxon>
        <taxon>Podosporaceae</taxon>
        <taxon>Podospora</taxon>
    </lineage>
</organism>
<dbReference type="RefSeq" id="XP_062729986.1">
    <property type="nucleotide sequence ID" value="XM_062873064.1"/>
</dbReference>
<reference evidence="1 2" key="1">
    <citation type="journal article" date="2023" name="bioRxiv">
        <title>High-quality genome assemblies of four members of thePodospora anserinaspecies complex.</title>
        <authorList>
            <person name="Ament-Velasquez S.L."/>
            <person name="Vogan A.A."/>
            <person name="Wallerman O."/>
            <person name="Hartmann F."/>
            <person name="Gautier V."/>
            <person name="Silar P."/>
            <person name="Giraud T."/>
            <person name="Johannesson H."/>
        </authorList>
    </citation>
    <scope>NUCLEOTIDE SEQUENCE [LARGE SCALE GENOMIC DNA]</scope>
    <source>
        <strain evidence="1 2">CBS 112042</strain>
    </source>
</reference>
<evidence type="ECO:0000313" key="1">
    <source>
        <dbReference type="EMBL" id="KAK4641010.1"/>
    </source>
</evidence>
<proteinExistence type="predicted"/>
<protein>
    <submittedName>
        <fullName evidence="1">Uncharacterized protein</fullName>
    </submittedName>
</protein>
<dbReference type="Proteomes" id="UP001322138">
    <property type="component" value="Unassembled WGS sequence"/>
</dbReference>
<sequence>MPVTHNLQNFQGHLDFIHDLLPRFSFSVKPAHYDPVFSFKYKSFVYLISLASALESDYYLHGENGPLQPGCVAIPKGTKELILRLTNLEAEGMSRTGRVENEVAMTKLASSAHSSY</sequence>
<dbReference type="GeneID" id="87892429"/>
<dbReference type="EMBL" id="JAFFGZ010000008">
    <property type="protein sequence ID" value="KAK4641010.1"/>
    <property type="molecule type" value="Genomic_DNA"/>
</dbReference>
<name>A0ABR0FAK7_9PEZI</name>
<accession>A0ABR0FAK7</accession>
<evidence type="ECO:0000313" key="2">
    <source>
        <dbReference type="Proteomes" id="UP001322138"/>
    </source>
</evidence>